<dbReference type="SUPFAM" id="SSF55486">
    <property type="entry name" value="Metalloproteases ('zincins'), catalytic domain"/>
    <property type="match status" value="1"/>
</dbReference>
<organism evidence="1 2">
    <name type="scientific">Liquidambar formosana</name>
    <name type="common">Formosan gum</name>
    <dbReference type="NCBI Taxonomy" id="63359"/>
    <lineage>
        <taxon>Eukaryota</taxon>
        <taxon>Viridiplantae</taxon>
        <taxon>Streptophyta</taxon>
        <taxon>Embryophyta</taxon>
        <taxon>Tracheophyta</taxon>
        <taxon>Spermatophyta</taxon>
        <taxon>Magnoliopsida</taxon>
        <taxon>eudicotyledons</taxon>
        <taxon>Gunneridae</taxon>
        <taxon>Pentapetalae</taxon>
        <taxon>Saxifragales</taxon>
        <taxon>Altingiaceae</taxon>
        <taxon>Liquidambar</taxon>
    </lineage>
</organism>
<dbReference type="GO" id="GO:0006508">
    <property type="term" value="P:proteolysis"/>
    <property type="evidence" value="ECO:0007669"/>
    <property type="project" value="InterPro"/>
</dbReference>
<evidence type="ECO:0008006" key="3">
    <source>
        <dbReference type="Google" id="ProtNLM"/>
    </source>
</evidence>
<sequence>MSTLIRRTTANLRRNPPLTACNSDSLRTRHHRFHTSVAPQNKDTGLYGFDHLKTPKGFQRFVDEAIERSGELVTYISGMPSSAEIIRAMDEISNTVCSVVDSAELCRHTHPDRQFVEEANKAAMRINEYLHVSILTPIILYIMR</sequence>
<name>A0AAP0X3V2_LIQFO</name>
<evidence type="ECO:0000313" key="2">
    <source>
        <dbReference type="Proteomes" id="UP001415857"/>
    </source>
</evidence>
<keyword evidence="2" id="KW-1185">Reference proteome</keyword>
<reference evidence="1 2" key="1">
    <citation type="journal article" date="2024" name="Plant J.">
        <title>Genome sequences and population genomics reveal climatic adaptation and genomic divergence between two closely related sweetgum species.</title>
        <authorList>
            <person name="Xu W.Q."/>
            <person name="Ren C.Q."/>
            <person name="Zhang X.Y."/>
            <person name="Comes H.P."/>
            <person name="Liu X.H."/>
            <person name="Li Y.G."/>
            <person name="Kettle C.J."/>
            <person name="Jalonen R."/>
            <person name="Gaisberger H."/>
            <person name="Ma Y.Z."/>
            <person name="Qiu Y.X."/>
        </authorList>
    </citation>
    <scope>NUCLEOTIDE SEQUENCE [LARGE SCALE GENOMIC DNA]</scope>
    <source>
        <strain evidence="1">Hangzhou</strain>
    </source>
</reference>
<dbReference type="PANTHER" id="PTHR11804:SF79">
    <property type="entry name" value="MITOCHONDRIAL INTERMEDIATE PEPTIDASE"/>
    <property type="match status" value="1"/>
</dbReference>
<dbReference type="PANTHER" id="PTHR11804">
    <property type="entry name" value="PROTEASE M3 THIMET OLIGOPEPTIDASE-RELATED"/>
    <property type="match status" value="1"/>
</dbReference>
<accession>A0AAP0X3V2</accession>
<evidence type="ECO:0000313" key="1">
    <source>
        <dbReference type="EMBL" id="KAK9292479.1"/>
    </source>
</evidence>
<dbReference type="EMBL" id="JBBPBK010000001">
    <property type="protein sequence ID" value="KAK9292479.1"/>
    <property type="molecule type" value="Genomic_DNA"/>
</dbReference>
<dbReference type="GO" id="GO:0006518">
    <property type="term" value="P:peptide metabolic process"/>
    <property type="evidence" value="ECO:0007669"/>
    <property type="project" value="TreeGrafter"/>
</dbReference>
<dbReference type="GO" id="GO:0004222">
    <property type="term" value="F:metalloendopeptidase activity"/>
    <property type="evidence" value="ECO:0007669"/>
    <property type="project" value="InterPro"/>
</dbReference>
<dbReference type="AlphaFoldDB" id="A0AAP0X3V2"/>
<gene>
    <name evidence="1" type="ORF">L1049_020452</name>
</gene>
<dbReference type="Proteomes" id="UP001415857">
    <property type="component" value="Unassembled WGS sequence"/>
</dbReference>
<comment type="caution">
    <text evidence="1">The sequence shown here is derived from an EMBL/GenBank/DDBJ whole genome shotgun (WGS) entry which is preliminary data.</text>
</comment>
<proteinExistence type="predicted"/>
<dbReference type="InterPro" id="IPR045090">
    <property type="entry name" value="Pept_M3A_M3B"/>
</dbReference>
<protein>
    <recommendedName>
        <fullName evidence="3">Mitochondrial intermediate peptidase</fullName>
    </recommendedName>
</protein>